<dbReference type="PANTHER" id="PTHR16305">
    <property type="entry name" value="TESTICULAR SOLUBLE ADENYLYL CYCLASE"/>
    <property type="match status" value="1"/>
</dbReference>
<comment type="caution">
    <text evidence="4">The sequence shown here is derived from an EMBL/GenBank/DDBJ whole genome shotgun (WGS) entry which is preliminary data.</text>
</comment>
<dbReference type="Pfam" id="PF13191">
    <property type="entry name" value="AAA_16"/>
    <property type="match status" value="1"/>
</dbReference>
<name>A0ABU1FUN3_9MICC</name>
<gene>
    <name evidence="4" type="ORF">RH857_09580</name>
</gene>
<dbReference type="Proteomes" id="UP001260872">
    <property type="component" value="Unassembled WGS sequence"/>
</dbReference>
<sequence length="168" mass="17996">MFVGRQAEIDRIRAAAEQAYHGRPQVVFVEGPAGIGKSALVREALRPLSGWRHFSMALDEGHLHDAGSLLRHLMALRPEKVRGLTSKELVQVVVEEAESQTSPMVLKLANFDKADDASAAALLDAATAAQQGPLLAVLTARPSRRSTVARMAGFARTSSTGTFIELGP</sequence>
<evidence type="ECO:0000256" key="1">
    <source>
        <dbReference type="ARBA" id="ARBA00022741"/>
    </source>
</evidence>
<keyword evidence="1" id="KW-0547">Nucleotide-binding</keyword>
<organism evidence="4 5">
    <name type="scientific">Nesterenkonia flava</name>
    <dbReference type="NCBI Taxonomy" id="469799"/>
    <lineage>
        <taxon>Bacteria</taxon>
        <taxon>Bacillati</taxon>
        <taxon>Actinomycetota</taxon>
        <taxon>Actinomycetes</taxon>
        <taxon>Micrococcales</taxon>
        <taxon>Micrococcaceae</taxon>
        <taxon>Nesterenkonia</taxon>
    </lineage>
</organism>
<evidence type="ECO:0000259" key="3">
    <source>
        <dbReference type="Pfam" id="PF13191"/>
    </source>
</evidence>
<dbReference type="InterPro" id="IPR041664">
    <property type="entry name" value="AAA_16"/>
</dbReference>
<dbReference type="Gene3D" id="3.40.50.300">
    <property type="entry name" value="P-loop containing nucleotide triphosphate hydrolases"/>
    <property type="match status" value="1"/>
</dbReference>
<keyword evidence="2" id="KW-0067">ATP-binding</keyword>
<keyword evidence="5" id="KW-1185">Reference proteome</keyword>
<dbReference type="EMBL" id="JAVKGT010000024">
    <property type="protein sequence ID" value="MDR5712377.1"/>
    <property type="molecule type" value="Genomic_DNA"/>
</dbReference>
<dbReference type="PANTHER" id="PTHR16305:SF28">
    <property type="entry name" value="GUANYLATE CYCLASE DOMAIN-CONTAINING PROTEIN"/>
    <property type="match status" value="1"/>
</dbReference>
<dbReference type="InterPro" id="IPR027417">
    <property type="entry name" value="P-loop_NTPase"/>
</dbReference>
<evidence type="ECO:0000313" key="5">
    <source>
        <dbReference type="Proteomes" id="UP001260872"/>
    </source>
</evidence>
<reference evidence="5" key="1">
    <citation type="submission" date="2023-07" db="EMBL/GenBank/DDBJ databases">
        <title>Description of three actinobacteria isolated from air of manufacturing shop in a pharmaceutical factory.</title>
        <authorList>
            <person name="Zhang D.-F."/>
        </authorList>
    </citation>
    <scope>NUCLEOTIDE SEQUENCE [LARGE SCALE GENOMIC DNA]</scope>
    <source>
        <strain evidence="5">CCTCC AB 207010</strain>
    </source>
</reference>
<evidence type="ECO:0000256" key="2">
    <source>
        <dbReference type="ARBA" id="ARBA00022840"/>
    </source>
</evidence>
<protein>
    <submittedName>
        <fullName evidence="4">AAA family ATPase</fullName>
    </submittedName>
</protein>
<dbReference type="RefSeq" id="WP_310537755.1">
    <property type="nucleotide sequence ID" value="NZ_BAAAOC010000019.1"/>
</dbReference>
<proteinExistence type="predicted"/>
<feature type="domain" description="Orc1-like AAA ATPase" evidence="3">
    <location>
        <begin position="2"/>
        <end position="136"/>
    </location>
</feature>
<dbReference type="SUPFAM" id="SSF52540">
    <property type="entry name" value="P-loop containing nucleoside triphosphate hydrolases"/>
    <property type="match status" value="1"/>
</dbReference>
<evidence type="ECO:0000313" key="4">
    <source>
        <dbReference type="EMBL" id="MDR5712377.1"/>
    </source>
</evidence>
<accession>A0ABU1FUN3</accession>